<accession>A0A168MTN9</accession>
<sequence>MSFGSPCSAPSSPILLGHPSWSALLGHDSLSGSKKWTKWTLAEKVPLPFGIPPSELRHHYRHLSLALALWFRPTTSLP</sequence>
<dbReference type="AlphaFoldDB" id="A0A168MTN9"/>
<dbReference type="Proteomes" id="UP000078561">
    <property type="component" value="Unassembled WGS sequence"/>
</dbReference>
<evidence type="ECO:0000313" key="1">
    <source>
        <dbReference type="EMBL" id="SAL99179.1"/>
    </source>
</evidence>
<organism evidence="1">
    <name type="scientific">Absidia glauca</name>
    <name type="common">Pin mould</name>
    <dbReference type="NCBI Taxonomy" id="4829"/>
    <lineage>
        <taxon>Eukaryota</taxon>
        <taxon>Fungi</taxon>
        <taxon>Fungi incertae sedis</taxon>
        <taxon>Mucoromycota</taxon>
        <taxon>Mucoromycotina</taxon>
        <taxon>Mucoromycetes</taxon>
        <taxon>Mucorales</taxon>
        <taxon>Cunninghamellaceae</taxon>
        <taxon>Absidia</taxon>
    </lineage>
</organism>
<proteinExistence type="predicted"/>
<dbReference type="EMBL" id="LT552521">
    <property type="protein sequence ID" value="SAL99179.1"/>
    <property type="molecule type" value="Genomic_DNA"/>
</dbReference>
<evidence type="ECO:0000313" key="2">
    <source>
        <dbReference type="Proteomes" id="UP000078561"/>
    </source>
</evidence>
<keyword evidence="2" id="KW-1185">Reference proteome</keyword>
<dbReference type="InParanoid" id="A0A168MTN9"/>
<name>A0A168MTN9_ABSGL</name>
<reference evidence="1" key="1">
    <citation type="submission" date="2016-04" db="EMBL/GenBank/DDBJ databases">
        <authorList>
            <person name="Evans L.H."/>
            <person name="Alamgir A."/>
            <person name="Owens N."/>
            <person name="Weber N.D."/>
            <person name="Virtaneva K."/>
            <person name="Barbian K."/>
            <person name="Babar A."/>
            <person name="Rosenke K."/>
        </authorList>
    </citation>
    <scope>NUCLEOTIDE SEQUENCE [LARGE SCALE GENOMIC DNA]</scope>
    <source>
        <strain evidence="1">CBS 101.48</strain>
    </source>
</reference>
<gene>
    <name evidence="1" type="primary">ABSGL_04766.1 scaffold 5903</name>
</gene>
<protein>
    <submittedName>
        <fullName evidence="1">Uncharacterized protein</fullName>
    </submittedName>
</protein>